<feature type="transmembrane region" description="Helical" evidence="7">
    <location>
        <begin position="393"/>
        <end position="414"/>
    </location>
</feature>
<accession>A0ABZ2WT91</accession>
<evidence type="ECO:0000256" key="1">
    <source>
        <dbReference type="ARBA" id="ARBA00004141"/>
    </source>
</evidence>
<evidence type="ECO:0000259" key="8">
    <source>
        <dbReference type="PROSITE" id="PS50850"/>
    </source>
</evidence>
<feature type="domain" description="Major facilitator superfamily (MFS) profile" evidence="8">
    <location>
        <begin position="58"/>
        <end position="513"/>
    </location>
</feature>
<dbReference type="InterPro" id="IPR020846">
    <property type="entry name" value="MFS_dom"/>
</dbReference>
<feature type="transmembrane region" description="Helical" evidence="7">
    <location>
        <begin position="363"/>
        <end position="381"/>
    </location>
</feature>
<organism evidence="9 10">
    <name type="scientific">Fusarium acuminatum</name>
    <dbReference type="NCBI Taxonomy" id="5515"/>
    <lineage>
        <taxon>Eukaryota</taxon>
        <taxon>Fungi</taxon>
        <taxon>Dikarya</taxon>
        <taxon>Ascomycota</taxon>
        <taxon>Pezizomycotina</taxon>
        <taxon>Sordariomycetes</taxon>
        <taxon>Hypocreomycetidae</taxon>
        <taxon>Hypocreales</taxon>
        <taxon>Nectriaceae</taxon>
        <taxon>Fusarium</taxon>
        <taxon>Fusarium tricinctum species complex</taxon>
    </lineage>
</organism>
<dbReference type="Pfam" id="PF07690">
    <property type="entry name" value="MFS_1"/>
    <property type="match status" value="1"/>
</dbReference>
<feature type="transmembrane region" description="Helical" evidence="7">
    <location>
        <begin position="435"/>
        <end position="455"/>
    </location>
</feature>
<feature type="compositionally biased region" description="Basic and acidic residues" evidence="6">
    <location>
        <begin position="25"/>
        <end position="35"/>
    </location>
</feature>
<evidence type="ECO:0000256" key="6">
    <source>
        <dbReference type="SAM" id="MobiDB-lite"/>
    </source>
</evidence>
<dbReference type="PROSITE" id="PS50850">
    <property type="entry name" value="MFS"/>
    <property type="match status" value="1"/>
</dbReference>
<feature type="transmembrane region" description="Helical" evidence="7">
    <location>
        <begin position="122"/>
        <end position="142"/>
    </location>
</feature>
<evidence type="ECO:0000256" key="3">
    <source>
        <dbReference type="ARBA" id="ARBA00022989"/>
    </source>
</evidence>
<dbReference type="SUPFAM" id="SSF103473">
    <property type="entry name" value="MFS general substrate transporter"/>
    <property type="match status" value="1"/>
</dbReference>
<dbReference type="InterPro" id="IPR011701">
    <property type="entry name" value="MFS"/>
</dbReference>
<evidence type="ECO:0000313" key="9">
    <source>
        <dbReference type="EMBL" id="WZH43954.1"/>
    </source>
</evidence>
<feature type="transmembrane region" description="Helical" evidence="7">
    <location>
        <begin position="149"/>
        <end position="170"/>
    </location>
</feature>
<evidence type="ECO:0000313" key="10">
    <source>
        <dbReference type="Proteomes" id="UP001489902"/>
    </source>
</evidence>
<feature type="transmembrane region" description="Helical" evidence="7">
    <location>
        <begin position="217"/>
        <end position="239"/>
    </location>
</feature>
<gene>
    <name evidence="9" type="ORF">QYS62_004968</name>
</gene>
<protein>
    <submittedName>
        <fullName evidence="9">Major facilitator superfamily domain-containing protein</fullName>
    </submittedName>
</protein>
<evidence type="ECO:0000256" key="2">
    <source>
        <dbReference type="ARBA" id="ARBA00022692"/>
    </source>
</evidence>
<feature type="transmembrane region" description="Helical" evidence="7">
    <location>
        <begin position="475"/>
        <end position="495"/>
    </location>
</feature>
<dbReference type="Proteomes" id="UP001489902">
    <property type="component" value="Chromosome 2"/>
</dbReference>
<keyword evidence="4 7" id="KW-0472">Membrane</keyword>
<feature type="transmembrane region" description="Helical" evidence="7">
    <location>
        <begin position="259"/>
        <end position="277"/>
    </location>
</feature>
<name>A0ABZ2WT91_9HYPO</name>
<comment type="subcellular location">
    <subcellularLocation>
        <location evidence="1">Membrane</location>
        <topology evidence="1">Multi-pass membrane protein</topology>
    </subcellularLocation>
</comment>
<feature type="transmembrane region" description="Helical" evidence="7">
    <location>
        <begin position="182"/>
        <end position="205"/>
    </location>
</feature>
<feature type="region of interest" description="Disordered" evidence="6">
    <location>
        <begin position="1"/>
        <end position="43"/>
    </location>
</feature>
<sequence>MATIKETGDAPVDSLGDSVTENDLEVARPREQQEKDDLDWDDSPHNPFNWPAWKKALQVVMLSSSALLASIGTSIMSPARSELMQEFNVSSTVALLPLTMYVLALGFGPVIGGPLSETIGRYAIYTASVPLGALFTIGAGFVHNIGALCFLRFMAGLCWGPVLAVAPGTLSETFKPKSRGPVSAVFILMPFLGPGLGPVIGAFVVNRKGWRWTQWTLIFFSILAMIMAAFAHETFHPAIKRRLAKKKGLKIDAPPPMAARLKMFALVAVVRPVRMLLFEPITGFICLYVAAEFGTLFSFFAAVPYTFGRVYRFSLEESGLVFLSIVIGCLLGLVTVMLCDIFLYRKQAAKYPPHQIPPEHRLYPSMIGSIGLPIGLFWFAWTARPGVSWASPAAAMIVFAWGNMCVFVSTMQYITDTYHGSVVASAASANSLARYGFAGVFPLFTIQSKFVHYFILTGTNANRVIQVYEKLGIDWASSLLGFIALVLLPVPWVLFKYGPVIRAKSSYETVQFN</sequence>
<dbReference type="InterPro" id="IPR036259">
    <property type="entry name" value="MFS_trans_sf"/>
</dbReference>
<dbReference type="CDD" id="cd17323">
    <property type="entry name" value="MFS_Tpo1_MDR_like"/>
    <property type="match status" value="1"/>
</dbReference>
<dbReference type="Gene3D" id="1.20.1250.20">
    <property type="entry name" value="MFS general substrate transporter like domains"/>
    <property type="match status" value="1"/>
</dbReference>
<proteinExistence type="predicted"/>
<dbReference type="PANTHER" id="PTHR23502">
    <property type="entry name" value="MAJOR FACILITATOR SUPERFAMILY"/>
    <property type="match status" value="1"/>
</dbReference>
<keyword evidence="5" id="KW-0325">Glycoprotein</keyword>
<evidence type="ECO:0000256" key="4">
    <source>
        <dbReference type="ARBA" id="ARBA00023136"/>
    </source>
</evidence>
<feature type="transmembrane region" description="Helical" evidence="7">
    <location>
        <begin position="284"/>
        <end position="307"/>
    </location>
</feature>
<keyword evidence="2 7" id="KW-0812">Transmembrane</keyword>
<keyword evidence="3 7" id="KW-1133">Transmembrane helix</keyword>
<feature type="transmembrane region" description="Helical" evidence="7">
    <location>
        <begin position="87"/>
        <end position="110"/>
    </location>
</feature>
<feature type="transmembrane region" description="Helical" evidence="7">
    <location>
        <begin position="319"/>
        <end position="343"/>
    </location>
</feature>
<dbReference type="EMBL" id="CP151261">
    <property type="protein sequence ID" value="WZH43954.1"/>
    <property type="molecule type" value="Genomic_DNA"/>
</dbReference>
<keyword evidence="10" id="KW-1185">Reference proteome</keyword>
<evidence type="ECO:0000256" key="7">
    <source>
        <dbReference type="SAM" id="Phobius"/>
    </source>
</evidence>
<reference evidence="9 10" key="1">
    <citation type="submission" date="2024-04" db="EMBL/GenBank/DDBJ databases">
        <title>Complete genome sequence of Fusarium acuminatum.</title>
        <authorList>
            <person name="Lan B."/>
        </authorList>
    </citation>
    <scope>NUCLEOTIDE SEQUENCE [LARGE SCALE GENOMIC DNA]</scope>
    <source>
        <strain evidence="9">1A</strain>
    </source>
</reference>
<evidence type="ECO:0000256" key="5">
    <source>
        <dbReference type="ARBA" id="ARBA00023180"/>
    </source>
</evidence>
<dbReference type="PANTHER" id="PTHR23502:SF38">
    <property type="entry name" value="POLYAMINE TRANSPORTER 4"/>
    <property type="match status" value="1"/>
</dbReference>